<evidence type="ECO:0000259" key="6">
    <source>
        <dbReference type="Pfam" id="PF00294"/>
    </source>
</evidence>
<reference evidence="7 8" key="1">
    <citation type="submission" date="2019-04" db="EMBL/GenBank/DDBJ databases">
        <title>Salinimonas iocasae sp. nov., a halophilic bacterium isolated from the outer tube casing of tubeworms in Okinawa Trough.</title>
        <authorList>
            <person name="Zhang H."/>
            <person name="Wang H."/>
            <person name="Li C."/>
        </authorList>
    </citation>
    <scope>NUCLEOTIDE SEQUENCE [LARGE SCALE GENOMIC DNA]</scope>
    <source>
        <strain evidence="7 8">KX18D6</strain>
    </source>
</reference>
<keyword evidence="2" id="KW-0808">Transferase</keyword>
<evidence type="ECO:0000256" key="3">
    <source>
        <dbReference type="ARBA" id="ARBA00022741"/>
    </source>
</evidence>
<dbReference type="KEGG" id="salk:FBQ74_03435"/>
<evidence type="ECO:0000256" key="4">
    <source>
        <dbReference type="ARBA" id="ARBA00022777"/>
    </source>
</evidence>
<dbReference type="Gene3D" id="3.40.1190.20">
    <property type="match status" value="1"/>
</dbReference>
<evidence type="ECO:0000256" key="1">
    <source>
        <dbReference type="ARBA" id="ARBA00010688"/>
    </source>
</evidence>
<dbReference type="PANTHER" id="PTHR43085:SF1">
    <property type="entry name" value="PSEUDOURIDINE KINASE-RELATED"/>
    <property type="match status" value="1"/>
</dbReference>
<comment type="similarity">
    <text evidence="1">Belongs to the carbohydrate kinase PfkB family.</text>
</comment>
<dbReference type="InterPro" id="IPR029056">
    <property type="entry name" value="Ribokinase-like"/>
</dbReference>
<dbReference type="RefSeq" id="WP_139755330.1">
    <property type="nucleotide sequence ID" value="NZ_CP039852.1"/>
</dbReference>
<evidence type="ECO:0000313" key="8">
    <source>
        <dbReference type="Proteomes" id="UP000304912"/>
    </source>
</evidence>
<protein>
    <submittedName>
        <fullName evidence="7">Carbohydrate kinase</fullName>
    </submittedName>
</protein>
<keyword evidence="4 7" id="KW-0418">Kinase</keyword>
<dbReference type="Pfam" id="PF00294">
    <property type="entry name" value="PfkB"/>
    <property type="match status" value="1"/>
</dbReference>
<sequence>MQILCLGEVLVDMLGQYVEQNGEHIKIFRPFAGGAPANVAVAVSKLGGSSALISKVGNDSFGKMLVSTLKSYEVDTRFIATSEGKTALAFVDLDESGERTFDFYVENAAHKDITDADVSGVPLTSQTLVHLCSGSFSTPQLRASSASLIQRAKSCDTLNCMDINYRPGFWQNPEQAPEIIDNAARKMDIIKASQEEMDALYGTDAGHIVQQWQDAGVSLILLTDGAQPVSYLSATSSGKFDVPATTVKDTTAAGDAFIGGLLYQLSTSLASGVQLKEFLSKSENIHTLLNVATRCGAIAVSRFGAFDALPSQADINNIS</sequence>
<evidence type="ECO:0000256" key="5">
    <source>
        <dbReference type="ARBA" id="ARBA00022840"/>
    </source>
</evidence>
<dbReference type="PROSITE" id="PS00584">
    <property type="entry name" value="PFKB_KINASES_2"/>
    <property type="match status" value="1"/>
</dbReference>
<proteinExistence type="inferred from homology"/>
<gene>
    <name evidence="7" type="ORF">FBQ74_03435</name>
</gene>
<dbReference type="GO" id="GO:0005524">
    <property type="term" value="F:ATP binding"/>
    <property type="evidence" value="ECO:0007669"/>
    <property type="project" value="UniProtKB-KW"/>
</dbReference>
<organism evidence="7 8">
    <name type="scientific">Salinimonas iocasae</name>
    <dbReference type="NCBI Taxonomy" id="2572577"/>
    <lineage>
        <taxon>Bacteria</taxon>
        <taxon>Pseudomonadati</taxon>
        <taxon>Pseudomonadota</taxon>
        <taxon>Gammaproteobacteria</taxon>
        <taxon>Alteromonadales</taxon>
        <taxon>Alteromonadaceae</taxon>
        <taxon>Alteromonas/Salinimonas group</taxon>
        <taxon>Salinimonas</taxon>
    </lineage>
</organism>
<dbReference type="Proteomes" id="UP000304912">
    <property type="component" value="Chromosome"/>
</dbReference>
<dbReference type="AlphaFoldDB" id="A0A5B7YAT6"/>
<evidence type="ECO:0000313" key="7">
    <source>
        <dbReference type="EMBL" id="QCZ92578.1"/>
    </source>
</evidence>
<dbReference type="InterPro" id="IPR050306">
    <property type="entry name" value="PfkB_Carbo_kinase"/>
</dbReference>
<dbReference type="SUPFAM" id="SSF53613">
    <property type="entry name" value="Ribokinase-like"/>
    <property type="match status" value="1"/>
</dbReference>
<dbReference type="CDD" id="cd01167">
    <property type="entry name" value="bac_FRK"/>
    <property type="match status" value="1"/>
</dbReference>
<dbReference type="OrthoDB" id="9779730at2"/>
<keyword evidence="3" id="KW-0547">Nucleotide-binding</keyword>
<dbReference type="GO" id="GO:0016301">
    <property type="term" value="F:kinase activity"/>
    <property type="evidence" value="ECO:0007669"/>
    <property type="project" value="UniProtKB-KW"/>
</dbReference>
<dbReference type="InterPro" id="IPR011611">
    <property type="entry name" value="PfkB_dom"/>
</dbReference>
<keyword evidence="5" id="KW-0067">ATP-binding</keyword>
<feature type="domain" description="Carbohydrate kinase PfkB" evidence="6">
    <location>
        <begin position="3"/>
        <end position="310"/>
    </location>
</feature>
<dbReference type="PANTHER" id="PTHR43085">
    <property type="entry name" value="HEXOKINASE FAMILY MEMBER"/>
    <property type="match status" value="1"/>
</dbReference>
<keyword evidence="8" id="KW-1185">Reference proteome</keyword>
<name>A0A5B7YAT6_9ALTE</name>
<dbReference type="InterPro" id="IPR002173">
    <property type="entry name" value="Carboh/pur_kinase_PfkB_CS"/>
</dbReference>
<dbReference type="PROSITE" id="PS00583">
    <property type="entry name" value="PFKB_KINASES_1"/>
    <property type="match status" value="1"/>
</dbReference>
<accession>A0A5B7YAT6</accession>
<dbReference type="EMBL" id="CP039852">
    <property type="protein sequence ID" value="QCZ92578.1"/>
    <property type="molecule type" value="Genomic_DNA"/>
</dbReference>
<evidence type="ECO:0000256" key="2">
    <source>
        <dbReference type="ARBA" id="ARBA00022679"/>
    </source>
</evidence>